<dbReference type="KEGG" id="llp:GH975_03455"/>
<feature type="transmembrane region" description="Helical" evidence="1">
    <location>
        <begin position="105"/>
        <end position="123"/>
    </location>
</feature>
<keyword evidence="1" id="KW-1133">Transmembrane helix</keyword>
<dbReference type="InterPro" id="IPR002823">
    <property type="entry name" value="DUF112_TM"/>
</dbReference>
<dbReference type="SUPFAM" id="SSF53613">
    <property type="entry name" value="Ribokinase-like"/>
    <property type="match status" value="1"/>
</dbReference>
<dbReference type="EMBL" id="CP045871">
    <property type="protein sequence ID" value="QGG79674.1"/>
    <property type="molecule type" value="Genomic_DNA"/>
</dbReference>
<dbReference type="InterPro" id="IPR029056">
    <property type="entry name" value="Ribokinase-like"/>
</dbReference>
<dbReference type="AlphaFoldDB" id="A0A5Q2Q9Q0"/>
<evidence type="ECO:0000313" key="4">
    <source>
        <dbReference type="Proteomes" id="UP000388235"/>
    </source>
</evidence>
<dbReference type="Pfam" id="PF01970">
    <property type="entry name" value="TctA"/>
    <property type="match status" value="1"/>
</dbReference>
<dbReference type="GO" id="GO:0003824">
    <property type="term" value="F:catalytic activity"/>
    <property type="evidence" value="ECO:0007669"/>
    <property type="project" value="UniProtKB-ARBA"/>
</dbReference>
<feature type="transmembrane region" description="Helical" evidence="1">
    <location>
        <begin position="129"/>
        <end position="149"/>
    </location>
</feature>
<gene>
    <name evidence="3" type="ORF">GH975_03455</name>
</gene>
<feature type="domain" description="DUF112" evidence="2">
    <location>
        <begin position="1"/>
        <end position="65"/>
    </location>
</feature>
<reference evidence="3 4" key="1">
    <citation type="submission" date="2019-11" db="EMBL/GenBank/DDBJ databases">
        <authorList>
            <person name="Khan S.A."/>
            <person name="Jeon C.O."/>
            <person name="Chun B.H."/>
        </authorList>
    </citation>
    <scope>NUCLEOTIDE SEQUENCE [LARGE SCALE GENOMIC DNA]</scope>
    <source>
        <strain evidence="3 4">IMCC 1097</strain>
    </source>
</reference>
<evidence type="ECO:0000256" key="1">
    <source>
        <dbReference type="SAM" id="Phobius"/>
    </source>
</evidence>
<organism evidence="3 4">
    <name type="scientific">Litorivicinus lipolyticus</name>
    <dbReference type="NCBI Taxonomy" id="418701"/>
    <lineage>
        <taxon>Bacteria</taxon>
        <taxon>Pseudomonadati</taxon>
        <taxon>Pseudomonadota</taxon>
        <taxon>Gammaproteobacteria</taxon>
        <taxon>Oceanospirillales</taxon>
        <taxon>Litorivicinaceae</taxon>
        <taxon>Litorivicinus</taxon>
    </lineage>
</organism>
<accession>A0A5Q2Q9Q0</accession>
<protein>
    <recommendedName>
        <fullName evidence="2">DUF112 domain-containing protein</fullName>
    </recommendedName>
</protein>
<name>A0A5Q2Q9Q0_9GAMM</name>
<dbReference type="Gene3D" id="3.40.1190.20">
    <property type="match status" value="1"/>
</dbReference>
<evidence type="ECO:0000313" key="3">
    <source>
        <dbReference type="EMBL" id="QGG79674.1"/>
    </source>
</evidence>
<evidence type="ECO:0000259" key="2">
    <source>
        <dbReference type="Pfam" id="PF01970"/>
    </source>
</evidence>
<dbReference type="Proteomes" id="UP000388235">
    <property type="component" value="Chromosome"/>
</dbReference>
<dbReference type="OrthoDB" id="9795789at2"/>
<keyword evidence="1" id="KW-0812">Transmembrane</keyword>
<keyword evidence="1" id="KW-0472">Membrane</keyword>
<dbReference type="PANTHER" id="PTHR35342:SF5">
    <property type="entry name" value="TRICARBOXYLIC TRANSPORT PROTEIN"/>
    <property type="match status" value="1"/>
</dbReference>
<proteinExistence type="predicted"/>
<keyword evidence="4" id="KW-1185">Reference proteome</keyword>
<feature type="transmembrane region" description="Helical" evidence="1">
    <location>
        <begin position="71"/>
        <end position="93"/>
    </location>
</feature>
<dbReference type="PANTHER" id="PTHR35342">
    <property type="entry name" value="TRICARBOXYLIC TRANSPORT PROTEIN"/>
    <property type="match status" value="1"/>
</dbReference>
<sequence>MPGLTATMGCALLISFTFSLPPVQGSLMLMGIFTGGIYGGSISAILIRTPGTPAAAATLLDGHPLLFRDHLEIVCPIFAGMILCQVALLVIGLSGARLFSKLINIDIRVLTPIIFLLCMVGSYSMPFSFFDVGLALGIGVVAYFVGYLLEDLTLQGGVDLSLAKWFDYDGIGRDVRNGLNFVERGFGVRGALGCSDRGHTATSKIKPCDIDWEHIFGELGVRWFHTGGICAALSDDAYEVVSEAMRVAKKHGTVVSYDLNYRPSLWEQRAGLAACQATNRALAEQVDVMMGFPGFLGVQPDGDDNRVLAAADFEGLIADAVASLAEAEALMAGSAGQTQR</sequence>